<evidence type="ECO:0000313" key="8">
    <source>
        <dbReference type="Proteomes" id="UP000230233"/>
    </source>
</evidence>
<dbReference type="GO" id="GO:0006355">
    <property type="term" value="P:regulation of DNA-templated transcription"/>
    <property type="evidence" value="ECO:0007669"/>
    <property type="project" value="InterPro"/>
</dbReference>
<keyword evidence="3" id="KW-0805">Transcription regulation</keyword>
<proteinExistence type="predicted"/>
<evidence type="ECO:0000259" key="6">
    <source>
        <dbReference type="Pfam" id="PF05712"/>
    </source>
</evidence>
<evidence type="ECO:0000256" key="2">
    <source>
        <dbReference type="ARBA" id="ARBA00022853"/>
    </source>
</evidence>
<name>A0A2G5SCG7_9PELO</name>
<keyword evidence="5" id="KW-0539">Nucleus</keyword>
<dbReference type="GO" id="GO:0006325">
    <property type="term" value="P:chromatin organization"/>
    <property type="evidence" value="ECO:0007669"/>
    <property type="project" value="UniProtKB-KW"/>
</dbReference>
<dbReference type="AlphaFoldDB" id="A0A2G5SCG7"/>
<sequence>MTDQKKPQQEFFSDKKPVTEWPQFKLTGPLADILIENRRIVKSGVLGQLPADVPIEKVVEDYHNFLDKQVEEVELNDQLDDAIVLKPMEVEIRKLAANALKDYINAYLRSHLLYSEEWVQYDKHQLQILGSDHAKEVEWEEFTEEELARNAEKEKQKGKGTKKDVTPKYERKLKRFIAKKKYEPAKYYGFSHLLRLICNFHTLVVTAEYEEGAQQIILPGVQQFVDYITKNWPKFHEKSTNGSGP</sequence>
<organism evidence="7 8">
    <name type="scientific">Caenorhabditis nigoni</name>
    <dbReference type="NCBI Taxonomy" id="1611254"/>
    <lineage>
        <taxon>Eukaryota</taxon>
        <taxon>Metazoa</taxon>
        <taxon>Ecdysozoa</taxon>
        <taxon>Nematoda</taxon>
        <taxon>Chromadorea</taxon>
        <taxon>Rhabditida</taxon>
        <taxon>Rhabditina</taxon>
        <taxon>Rhabditomorpha</taxon>
        <taxon>Rhabditoidea</taxon>
        <taxon>Rhabditidae</taxon>
        <taxon>Peloderinae</taxon>
        <taxon>Caenorhabditis</taxon>
    </lineage>
</organism>
<keyword evidence="8" id="KW-1185">Reference proteome</keyword>
<comment type="subcellular location">
    <subcellularLocation>
        <location evidence="1">Nucleus</location>
    </subcellularLocation>
</comment>
<protein>
    <recommendedName>
        <fullName evidence="6">MRG domain-containing protein</fullName>
    </recommendedName>
</protein>
<dbReference type="Gene3D" id="1.10.274.30">
    <property type="entry name" value="MRG domain"/>
    <property type="match status" value="1"/>
</dbReference>
<dbReference type="PANTHER" id="PTHR10880:SF48">
    <property type="entry name" value="MORTALITY FACTOR 4 LIKE 2"/>
    <property type="match status" value="1"/>
</dbReference>
<gene>
    <name evidence="7" type="ORF">B9Z55_028349</name>
</gene>
<dbReference type="InterPro" id="IPR026541">
    <property type="entry name" value="MRG_dom"/>
</dbReference>
<comment type="caution">
    <text evidence="7">The sequence shown here is derived from an EMBL/GenBank/DDBJ whole genome shotgun (WGS) entry which is preliminary data.</text>
</comment>
<dbReference type="PROSITE" id="PS51640">
    <property type="entry name" value="MRG"/>
    <property type="match status" value="1"/>
</dbReference>
<evidence type="ECO:0000256" key="1">
    <source>
        <dbReference type="ARBA" id="ARBA00004123"/>
    </source>
</evidence>
<evidence type="ECO:0000256" key="4">
    <source>
        <dbReference type="ARBA" id="ARBA00023163"/>
    </source>
</evidence>
<dbReference type="GO" id="GO:0035267">
    <property type="term" value="C:NuA4 histone acetyltransferase complex"/>
    <property type="evidence" value="ECO:0007669"/>
    <property type="project" value="TreeGrafter"/>
</dbReference>
<dbReference type="Proteomes" id="UP000230233">
    <property type="component" value="Unassembled WGS sequence"/>
</dbReference>
<evidence type="ECO:0000256" key="3">
    <source>
        <dbReference type="ARBA" id="ARBA00023015"/>
    </source>
</evidence>
<dbReference type="InterPro" id="IPR038217">
    <property type="entry name" value="MRG_C_sf"/>
</dbReference>
<dbReference type="EMBL" id="PDUG01000021">
    <property type="protein sequence ID" value="PIC12581.1"/>
    <property type="molecule type" value="Genomic_DNA"/>
</dbReference>
<reference evidence="8" key="1">
    <citation type="submission" date="2017-10" db="EMBL/GenBank/DDBJ databases">
        <title>Rapid genome shrinkage in a self-fertile nematode reveals novel sperm competition proteins.</title>
        <authorList>
            <person name="Yin D."/>
            <person name="Schwarz E.M."/>
            <person name="Thomas C.G."/>
            <person name="Felde R.L."/>
            <person name="Korf I.F."/>
            <person name="Cutter A.D."/>
            <person name="Schartner C.M."/>
            <person name="Ralston E.J."/>
            <person name="Meyer B.J."/>
            <person name="Haag E.S."/>
        </authorList>
    </citation>
    <scope>NUCLEOTIDE SEQUENCE [LARGE SCALE GENOMIC DNA]</scope>
    <source>
        <strain evidence="8">JU1422</strain>
    </source>
</reference>
<feature type="domain" description="MRG" evidence="6">
    <location>
        <begin position="14"/>
        <end position="238"/>
    </location>
</feature>
<keyword evidence="2" id="KW-0156">Chromatin regulator</keyword>
<dbReference type="Pfam" id="PF05712">
    <property type="entry name" value="MRG"/>
    <property type="match status" value="1"/>
</dbReference>
<dbReference type="GO" id="GO:0005634">
    <property type="term" value="C:nucleus"/>
    <property type="evidence" value="ECO:0007669"/>
    <property type="project" value="UniProtKB-SubCell"/>
</dbReference>
<keyword evidence="4" id="KW-0804">Transcription</keyword>
<evidence type="ECO:0000313" key="7">
    <source>
        <dbReference type="EMBL" id="PIC12581.1"/>
    </source>
</evidence>
<dbReference type="OrthoDB" id="124855at2759"/>
<evidence type="ECO:0000256" key="5">
    <source>
        <dbReference type="ARBA" id="ARBA00023242"/>
    </source>
</evidence>
<dbReference type="PANTHER" id="PTHR10880">
    <property type="entry name" value="MORTALITY FACTOR 4-LIKE PROTEIN"/>
    <property type="match status" value="1"/>
</dbReference>
<dbReference type="InterPro" id="IPR008676">
    <property type="entry name" value="MRG"/>
</dbReference>
<accession>A0A2G5SCG7</accession>